<evidence type="ECO:0000256" key="12">
    <source>
        <dbReference type="ARBA" id="ARBA00034617"/>
    </source>
</evidence>
<dbReference type="SMART" id="SM00487">
    <property type="entry name" value="DEXDc"/>
    <property type="match status" value="1"/>
</dbReference>
<organism evidence="18 19">
    <name type="scientific">Azospirillum oryzae</name>
    <dbReference type="NCBI Taxonomy" id="286727"/>
    <lineage>
        <taxon>Bacteria</taxon>
        <taxon>Pseudomonadati</taxon>
        <taxon>Pseudomonadota</taxon>
        <taxon>Alphaproteobacteria</taxon>
        <taxon>Rhodospirillales</taxon>
        <taxon>Azospirillaceae</taxon>
        <taxon>Azospirillum</taxon>
    </lineage>
</organism>
<dbReference type="Pfam" id="PF17191">
    <property type="entry name" value="RecG_wedge"/>
    <property type="match status" value="1"/>
</dbReference>
<dbReference type="GO" id="GO:0006310">
    <property type="term" value="P:DNA recombination"/>
    <property type="evidence" value="ECO:0007669"/>
    <property type="project" value="UniProtKB-UniRule"/>
</dbReference>
<evidence type="ECO:0000256" key="8">
    <source>
        <dbReference type="ARBA" id="ARBA00023125"/>
    </source>
</evidence>
<dbReference type="NCBIfam" id="TIGR00643">
    <property type="entry name" value="recG"/>
    <property type="match status" value="1"/>
</dbReference>
<dbReference type="NCBIfam" id="NF008165">
    <property type="entry name" value="PRK10917.1-3"/>
    <property type="match status" value="1"/>
</dbReference>
<evidence type="ECO:0000313" key="19">
    <source>
        <dbReference type="Proteomes" id="UP000192936"/>
    </source>
</evidence>
<dbReference type="InterPro" id="IPR047112">
    <property type="entry name" value="RecG/Mfd"/>
</dbReference>
<dbReference type="GO" id="GO:0005524">
    <property type="term" value="F:ATP binding"/>
    <property type="evidence" value="ECO:0007669"/>
    <property type="project" value="UniProtKB-KW"/>
</dbReference>
<evidence type="ECO:0000256" key="5">
    <source>
        <dbReference type="ARBA" id="ARBA00022801"/>
    </source>
</evidence>
<evidence type="ECO:0000259" key="16">
    <source>
        <dbReference type="PROSITE" id="PS51192"/>
    </source>
</evidence>
<evidence type="ECO:0000256" key="4">
    <source>
        <dbReference type="ARBA" id="ARBA00022763"/>
    </source>
</evidence>
<dbReference type="PROSITE" id="PS51192">
    <property type="entry name" value="HELICASE_ATP_BIND_1"/>
    <property type="match status" value="1"/>
</dbReference>
<accession>A0A1X7GSL1</accession>
<keyword evidence="9 15" id="KW-0233">DNA recombination</keyword>
<dbReference type="NCBIfam" id="NF008168">
    <property type="entry name" value="PRK10917.2-2"/>
    <property type="match status" value="1"/>
</dbReference>
<dbReference type="InterPro" id="IPR011545">
    <property type="entry name" value="DEAD/DEAH_box_helicase_dom"/>
</dbReference>
<evidence type="ECO:0000256" key="15">
    <source>
        <dbReference type="RuleBase" id="RU363016"/>
    </source>
</evidence>
<proteinExistence type="inferred from homology"/>
<dbReference type="PANTHER" id="PTHR47964:SF1">
    <property type="entry name" value="ATP-DEPENDENT DNA HELICASE HOMOLOG RECG, CHLOROPLASTIC"/>
    <property type="match status" value="1"/>
</dbReference>
<dbReference type="PROSITE" id="PS51194">
    <property type="entry name" value="HELICASE_CTER"/>
    <property type="match status" value="1"/>
</dbReference>
<keyword evidence="10 15" id="KW-0234">DNA repair</keyword>
<dbReference type="GO" id="GO:0043138">
    <property type="term" value="F:3'-5' DNA helicase activity"/>
    <property type="evidence" value="ECO:0007669"/>
    <property type="project" value="UniProtKB-EC"/>
</dbReference>
<comment type="function">
    <text evidence="15">Plays a critical role in recombination and DNA repair. Helps process Holliday junction intermediates to mature products by catalyzing branch migration. Has replication fork regression activity, unwinds stalled or blocked replication forks to make a HJ that can be resolved. Has a DNA unwinding activity characteristic of a DNA helicase with 3'-5' polarity.</text>
</comment>
<keyword evidence="11" id="KW-0413">Isomerase</keyword>
<dbReference type="SMART" id="SM00490">
    <property type="entry name" value="HELICc"/>
    <property type="match status" value="1"/>
</dbReference>
<keyword evidence="8" id="KW-0238">DNA-binding</keyword>
<dbReference type="GO" id="GO:0016887">
    <property type="term" value="F:ATP hydrolysis activity"/>
    <property type="evidence" value="ECO:0007669"/>
    <property type="project" value="RHEA"/>
</dbReference>
<keyword evidence="4 15" id="KW-0227">DNA damage</keyword>
<sequence length="715" mass="77536">MTRLGPPGFLEAVEGFPGSVPPVRPAILFPLFKPVTALPGLGPRLGKLVEKLAGAHVVDLLWHLPCGVVDRRFSPKIAQAPHGRIATLTVRIDSHAPPVNPRHPYKIRCTDETGVLELVYFHVRGDWLSKQIPAGTTMVVSGKVEWFNDTAQITHPDAVVPVDSKEELELVEPVYPMTAGLPAKTLRKAVRAALNDIPALDEWQDPAWLARRQWPSWAEALKRAHTPEDEGDLAATAPIRCRLAYDELLANQLALMLVRASQRRLAGRATQGDGRLRQAALAALPFSLTGSQAASLEDIYADMAAERRMLRLLQGDVGSGKTVVALMAMLNAVETGAQAALMAPTEILARQHAESLAPLCKAAGVEIGLLTGRDKGKARQAVLDRLASGELPLLVGTHALFQEDVAFKDLALAVIDEQHRFGVHQRLQLSAKGRAVDVLVMTATPIPRTLTLTAYGDMDVSRLTEKPAGRKPVQTVTIALDRLEEVVHGIQRKVAEGARVYWVCPLVDESEQSDLAAATERHAFLRATFGDRVGLVHGKMRGPDKDAVMAAFAEGSLDVLVATTVIEVGVNVPEATVMVIEHAERFGLAQLHQLRGRVGRGEKPSSCLLMFDSNLTETARARLKTLRDTEDGFVIAEEDLRLRGAGEVLGTRQSGLPGFRLADLAVHGDLLAVARDDARLVVDRDPDLASPRGQALRTLLYLFERDAAAKTLRSG</sequence>
<dbReference type="InterPro" id="IPR033454">
    <property type="entry name" value="RecG_wedge"/>
</dbReference>
<comment type="catalytic activity">
    <reaction evidence="12 15">
        <text>Couples ATP hydrolysis with the unwinding of duplex DNA by translocating in the 3'-5' direction.</text>
        <dbReference type="EC" id="5.6.2.4"/>
    </reaction>
</comment>
<evidence type="ECO:0000256" key="10">
    <source>
        <dbReference type="ARBA" id="ARBA00023204"/>
    </source>
</evidence>
<dbReference type="SUPFAM" id="SSF52540">
    <property type="entry name" value="P-loop containing nucleoside triphosphate hydrolases"/>
    <property type="match status" value="2"/>
</dbReference>
<dbReference type="GO" id="GO:0003677">
    <property type="term" value="F:DNA binding"/>
    <property type="evidence" value="ECO:0007669"/>
    <property type="project" value="UniProtKB-KW"/>
</dbReference>
<dbReference type="Pfam" id="PF00270">
    <property type="entry name" value="DEAD"/>
    <property type="match status" value="1"/>
</dbReference>
<dbReference type="PANTHER" id="PTHR47964">
    <property type="entry name" value="ATP-DEPENDENT DNA HELICASE HOMOLOG RECG, CHLOROPLASTIC"/>
    <property type="match status" value="1"/>
</dbReference>
<dbReference type="InterPro" id="IPR001650">
    <property type="entry name" value="Helicase_C-like"/>
</dbReference>
<dbReference type="Gene3D" id="2.40.50.140">
    <property type="entry name" value="Nucleic acid-binding proteins"/>
    <property type="match status" value="1"/>
</dbReference>
<dbReference type="CDD" id="cd17992">
    <property type="entry name" value="DEXHc_RecG"/>
    <property type="match status" value="1"/>
</dbReference>
<evidence type="ECO:0000256" key="11">
    <source>
        <dbReference type="ARBA" id="ARBA00023235"/>
    </source>
</evidence>
<keyword evidence="7 15" id="KW-0067">ATP-binding</keyword>
<feature type="domain" description="Helicase ATP-binding" evidence="16">
    <location>
        <begin position="302"/>
        <end position="463"/>
    </location>
</feature>
<dbReference type="InterPro" id="IPR012340">
    <property type="entry name" value="NA-bd_OB-fold"/>
</dbReference>
<dbReference type="InterPro" id="IPR027417">
    <property type="entry name" value="P-loop_NTPase"/>
</dbReference>
<dbReference type="InterPro" id="IPR004609">
    <property type="entry name" value="ATP-dep_DNA_helicase_RecG"/>
</dbReference>
<comment type="similarity">
    <text evidence="1 15">Belongs to the helicase family. RecG subfamily.</text>
</comment>
<evidence type="ECO:0000256" key="3">
    <source>
        <dbReference type="ARBA" id="ARBA00022741"/>
    </source>
</evidence>
<evidence type="ECO:0000256" key="7">
    <source>
        <dbReference type="ARBA" id="ARBA00022840"/>
    </source>
</evidence>
<keyword evidence="6 15" id="KW-0347">Helicase</keyword>
<dbReference type="Pfam" id="PF19833">
    <property type="entry name" value="RecG_dom3_C"/>
    <property type="match status" value="1"/>
</dbReference>
<evidence type="ECO:0000256" key="14">
    <source>
        <dbReference type="ARBA" id="ARBA00048988"/>
    </source>
</evidence>
<dbReference type="STRING" id="286727.SAMN02982917_4259"/>
<dbReference type="EMBL" id="FXAK01000007">
    <property type="protein sequence ID" value="SMF73367.1"/>
    <property type="molecule type" value="Genomic_DNA"/>
</dbReference>
<dbReference type="CDD" id="cd04488">
    <property type="entry name" value="RecG_wedge_OBF"/>
    <property type="match status" value="1"/>
</dbReference>
<evidence type="ECO:0000256" key="6">
    <source>
        <dbReference type="ARBA" id="ARBA00022806"/>
    </source>
</evidence>
<comment type="catalytic activity">
    <reaction evidence="14 15">
        <text>ATP + H2O = ADP + phosphate + H(+)</text>
        <dbReference type="Rhea" id="RHEA:13065"/>
        <dbReference type="ChEBI" id="CHEBI:15377"/>
        <dbReference type="ChEBI" id="CHEBI:15378"/>
        <dbReference type="ChEBI" id="CHEBI:30616"/>
        <dbReference type="ChEBI" id="CHEBI:43474"/>
        <dbReference type="ChEBI" id="CHEBI:456216"/>
        <dbReference type="EC" id="5.6.2.4"/>
    </reaction>
</comment>
<dbReference type="Gene3D" id="3.40.50.300">
    <property type="entry name" value="P-loop containing nucleotide triphosphate hydrolases"/>
    <property type="match status" value="2"/>
</dbReference>
<evidence type="ECO:0000256" key="13">
    <source>
        <dbReference type="ARBA" id="ARBA00034808"/>
    </source>
</evidence>
<feature type="domain" description="Helicase C-terminal" evidence="17">
    <location>
        <begin position="482"/>
        <end position="641"/>
    </location>
</feature>
<dbReference type="InterPro" id="IPR045562">
    <property type="entry name" value="RecG_dom3_C"/>
</dbReference>
<evidence type="ECO:0000313" key="18">
    <source>
        <dbReference type="EMBL" id="SMF73367.1"/>
    </source>
</evidence>
<dbReference type="SUPFAM" id="SSF50249">
    <property type="entry name" value="Nucleic acid-binding proteins"/>
    <property type="match status" value="1"/>
</dbReference>
<reference evidence="18 19" key="1">
    <citation type="submission" date="2017-04" db="EMBL/GenBank/DDBJ databases">
        <authorList>
            <person name="Afonso C.L."/>
            <person name="Miller P.J."/>
            <person name="Scott M.A."/>
            <person name="Spackman E."/>
            <person name="Goraichik I."/>
            <person name="Dimitrov K.M."/>
            <person name="Suarez D.L."/>
            <person name="Swayne D.E."/>
        </authorList>
    </citation>
    <scope>NUCLEOTIDE SEQUENCE [LARGE SCALE GENOMIC DNA]</scope>
    <source>
        <strain evidence="18 19">A2P</strain>
    </source>
</reference>
<dbReference type="EC" id="5.6.2.4" evidence="13 15"/>
<evidence type="ECO:0000256" key="9">
    <source>
        <dbReference type="ARBA" id="ARBA00023172"/>
    </source>
</evidence>
<dbReference type="Proteomes" id="UP000192936">
    <property type="component" value="Unassembled WGS sequence"/>
</dbReference>
<keyword evidence="5 15" id="KW-0378">Hydrolase</keyword>
<gene>
    <name evidence="18" type="ORF">SAMN02982917_4259</name>
</gene>
<evidence type="ECO:0000256" key="1">
    <source>
        <dbReference type="ARBA" id="ARBA00007504"/>
    </source>
</evidence>
<dbReference type="InterPro" id="IPR014001">
    <property type="entry name" value="Helicase_ATP-bd"/>
</dbReference>
<dbReference type="GO" id="GO:0006281">
    <property type="term" value="P:DNA repair"/>
    <property type="evidence" value="ECO:0007669"/>
    <property type="project" value="UniProtKB-UniRule"/>
</dbReference>
<name>A0A1X7GSL1_9PROT</name>
<dbReference type="NCBIfam" id="NF008164">
    <property type="entry name" value="PRK10917.1-2"/>
    <property type="match status" value="1"/>
</dbReference>
<dbReference type="Pfam" id="PF00271">
    <property type="entry name" value="Helicase_C"/>
    <property type="match status" value="1"/>
</dbReference>
<dbReference type="AlphaFoldDB" id="A0A1X7GSL1"/>
<evidence type="ECO:0000259" key="17">
    <source>
        <dbReference type="PROSITE" id="PS51194"/>
    </source>
</evidence>
<protein>
    <recommendedName>
        <fullName evidence="2 15">ATP-dependent DNA helicase RecG</fullName>
        <ecNumber evidence="13 15">5.6.2.4</ecNumber>
    </recommendedName>
</protein>
<keyword evidence="3 15" id="KW-0547">Nucleotide-binding</keyword>
<evidence type="ECO:0000256" key="2">
    <source>
        <dbReference type="ARBA" id="ARBA00017846"/>
    </source>
</evidence>